<feature type="signal peptide" evidence="3">
    <location>
        <begin position="1"/>
        <end position="20"/>
    </location>
</feature>
<organism evidence="5 6">
    <name type="scientific">Saccharospirillum salsuginis</name>
    <dbReference type="NCBI Taxonomy" id="418750"/>
    <lineage>
        <taxon>Bacteria</taxon>
        <taxon>Pseudomonadati</taxon>
        <taxon>Pseudomonadota</taxon>
        <taxon>Gammaproteobacteria</taxon>
        <taxon>Oceanospirillales</taxon>
        <taxon>Saccharospirillaceae</taxon>
        <taxon>Saccharospirillum</taxon>
    </lineage>
</organism>
<dbReference type="EMBL" id="BMXR01000003">
    <property type="protein sequence ID" value="GGX48764.1"/>
    <property type="molecule type" value="Genomic_DNA"/>
</dbReference>
<dbReference type="SUPFAM" id="SSF53850">
    <property type="entry name" value="Periplasmic binding protein-like II"/>
    <property type="match status" value="1"/>
</dbReference>
<keyword evidence="6" id="KW-1185">Reference proteome</keyword>
<evidence type="ECO:0000256" key="2">
    <source>
        <dbReference type="ARBA" id="ARBA00022729"/>
    </source>
</evidence>
<evidence type="ECO:0000256" key="3">
    <source>
        <dbReference type="SAM" id="SignalP"/>
    </source>
</evidence>
<reference evidence="5" key="2">
    <citation type="submission" date="2020-09" db="EMBL/GenBank/DDBJ databases">
        <authorList>
            <person name="Sun Q."/>
            <person name="Kim S."/>
        </authorList>
    </citation>
    <scope>NUCLEOTIDE SEQUENCE</scope>
    <source>
        <strain evidence="5">KCTC 22169</strain>
    </source>
</reference>
<dbReference type="PANTHER" id="PTHR35936">
    <property type="entry name" value="MEMBRANE-BOUND LYTIC MUREIN TRANSGLYCOSYLASE F"/>
    <property type="match status" value="1"/>
</dbReference>
<dbReference type="PROSITE" id="PS51257">
    <property type="entry name" value="PROKAR_LIPOPROTEIN"/>
    <property type="match status" value="1"/>
</dbReference>
<dbReference type="AlphaFoldDB" id="A0A918K4I3"/>
<dbReference type="Gene3D" id="3.40.190.10">
    <property type="entry name" value="Periplasmic binding protein-like II"/>
    <property type="match status" value="2"/>
</dbReference>
<protein>
    <submittedName>
        <fullName evidence="5">Periplasmic solute-binding protein</fullName>
    </submittedName>
</protein>
<dbReference type="Proteomes" id="UP000626148">
    <property type="component" value="Unassembled WGS sequence"/>
</dbReference>
<keyword evidence="2 3" id="KW-0732">Signal</keyword>
<proteinExistence type="inferred from homology"/>
<evidence type="ECO:0000313" key="6">
    <source>
        <dbReference type="Proteomes" id="UP000626148"/>
    </source>
</evidence>
<accession>A0A918K4I3</accession>
<feature type="chain" id="PRO_5036881843" evidence="3">
    <location>
        <begin position="21"/>
        <end position="265"/>
    </location>
</feature>
<reference evidence="5" key="1">
    <citation type="journal article" date="2014" name="Int. J. Syst. Evol. Microbiol.">
        <title>Complete genome sequence of Corynebacterium casei LMG S-19264T (=DSM 44701T), isolated from a smear-ripened cheese.</title>
        <authorList>
            <consortium name="US DOE Joint Genome Institute (JGI-PGF)"/>
            <person name="Walter F."/>
            <person name="Albersmeier A."/>
            <person name="Kalinowski J."/>
            <person name="Ruckert C."/>
        </authorList>
    </citation>
    <scope>NUCLEOTIDE SEQUENCE</scope>
    <source>
        <strain evidence="5">KCTC 22169</strain>
    </source>
</reference>
<feature type="domain" description="Solute-binding protein family 3/N-terminal" evidence="4">
    <location>
        <begin position="25"/>
        <end position="256"/>
    </location>
</feature>
<evidence type="ECO:0000259" key="4">
    <source>
        <dbReference type="SMART" id="SM00062"/>
    </source>
</evidence>
<evidence type="ECO:0000313" key="5">
    <source>
        <dbReference type="EMBL" id="GGX48764.1"/>
    </source>
</evidence>
<dbReference type="Pfam" id="PF00497">
    <property type="entry name" value="SBP_bac_3"/>
    <property type="match status" value="1"/>
</dbReference>
<gene>
    <name evidence="5" type="ORF">GCM10007392_14890</name>
</gene>
<sequence>MRFILFLGVWLLLAPVSLLAACERPVQVGWAPWPPYQYLDNGDRPAGLDIDMVEAVLDEMGCERIYQNVPWKRRLLHIESGKLDVIAGASYVPERDEYGRFSQPYRQESVVVFARPEDAERLSDESNLLALGNERERIATVLGYYYGEDFERAIRDPDFRDRVFELPTEEAAFRMLEAGRVTTVVADPYVAARSFSRNPQWGQLVPVETLYRTDIHFLLSRASLPADFATEFDAALERLERRGVLNRIRDRYELHQSGLGDAKQP</sequence>
<name>A0A918K4I3_9GAMM</name>
<comment type="similarity">
    <text evidence="1">Belongs to the bacterial solute-binding protein 3 family.</text>
</comment>
<comment type="caution">
    <text evidence="5">The sequence shown here is derived from an EMBL/GenBank/DDBJ whole genome shotgun (WGS) entry which is preliminary data.</text>
</comment>
<dbReference type="InterPro" id="IPR001638">
    <property type="entry name" value="Solute-binding_3/MltF_N"/>
</dbReference>
<dbReference type="PANTHER" id="PTHR35936:SF35">
    <property type="entry name" value="L-CYSTINE-BINDING PROTEIN TCYJ"/>
    <property type="match status" value="1"/>
</dbReference>
<evidence type="ECO:0000256" key="1">
    <source>
        <dbReference type="ARBA" id="ARBA00010333"/>
    </source>
</evidence>
<dbReference type="SMART" id="SM00062">
    <property type="entry name" value="PBPb"/>
    <property type="match status" value="1"/>
</dbReference>